<dbReference type="PRINTS" id="PR00449">
    <property type="entry name" value="RASTRNSFRMNG"/>
</dbReference>
<dbReference type="SUPFAM" id="SSF52540">
    <property type="entry name" value="P-loop containing nucleoside triphosphate hydrolases"/>
    <property type="match status" value="1"/>
</dbReference>
<evidence type="ECO:0000313" key="3">
    <source>
        <dbReference type="EMBL" id="KAI6650498.1"/>
    </source>
</evidence>
<sequence>MASLLDSSIHAHTLIPESGRSVKILVVGDSEVGKTSLVHLLCHKVPLSRPLYTTGCSLEVKVHEHFSDKTDVSSRELFYLEFWDIGGSIAYEKSRYLFYDSADGIVLVHDLTNRNSHDNLRKWLKGVLTDRNKVQGKKGHKYTNSDDYGKGFDAEIYTNSAMPAIIIGTKKDLSRSSNELISHSSLATDINAQVIAVNCRKASDFTPGAPEMQCLNAFFDKVICQKYYSQTSLPREEEISDLGSSRRGSWLRQFTQSLNSSFST</sequence>
<dbReference type="Gene3D" id="3.40.50.300">
    <property type="entry name" value="P-loop containing nucleotide triphosphate hydrolases"/>
    <property type="match status" value="1"/>
</dbReference>
<organism evidence="3 4">
    <name type="scientific">Oopsacas minuta</name>
    <dbReference type="NCBI Taxonomy" id="111878"/>
    <lineage>
        <taxon>Eukaryota</taxon>
        <taxon>Metazoa</taxon>
        <taxon>Porifera</taxon>
        <taxon>Hexactinellida</taxon>
        <taxon>Hexasterophora</taxon>
        <taxon>Lyssacinosida</taxon>
        <taxon>Leucopsacidae</taxon>
        <taxon>Oopsacas</taxon>
    </lineage>
</organism>
<protein>
    <submittedName>
        <fullName evidence="3">Rab-like protein 3</fullName>
    </submittedName>
</protein>
<proteinExistence type="predicted"/>
<evidence type="ECO:0000256" key="1">
    <source>
        <dbReference type="ARBA" id="ARBA00022741"/>
    </source>
</evidence>
<keyword evidence="1" id="KW-0547">Nucleotide-binding</keyword>
<evidence type="ECO:0000256" key="2">
    <source>
        <dbReference type="ARBA" id="ARBA00023134"/>
    </source>
</evidence>
<dbReference type="GO" id="GO:0005525">
    <property type="term" value="F:GTP binding"/>
    <property type="evidence" value="ECO:0007669"/>
    <property type="project" value="UniProtKB-KW"/>
</dbReference>
<dbReference type="AlphaFoldDB" id="A0AAV7JP66"/>
<evidence type="ECO:0000313" key="4">
    <source>
        <dbReference type="Proteomes" id="UP001165289"/>
    </source>
</evidence>
<reference evidence="3 4" key="1">
    <citation type="journal article" date="2023" name="BMC Biol.">
        <title>The compact genome of the sponge Oopsacas minuta (Hexactinellida) is lacking key metazoan core genes.</title>
        <authorList>
            <person name="Santini S."/>
            <person name="Schenkelaars Q."/>
            <person name="Jourda C."/>
            <person name="Duchesne M."/>
            <person name="Belahbib H."/>
            <person name="Rocher C."/>
            <person name="Selva M."/>
            <person name="Riesgo A."/>
            <person name="Vervoort M."/>
            <person name="Leys S.P."/>
            <person name="Kodjabachian L."/>
            <person name="Le Bivic A."/>
            <person name="Borchiellini C."/>
            <person name="Claverie J.M."/>
            <person name="Renard E."/>
        </authorList>
    </citation>
    <scope>NUCLEOTIDE SEQUENCE [LARGE SCALE GENOMIC DNA]</scope>
    <source>
        <strain evidence="3">SPO-2</strain>
    </source>
</reference>
<comment type="caution">
    <text evidence="3">The sequence shown here is derived from an EMBL/GenBank/DDBJ whole genome shotgun (WGS) entry which is preliminary data.</text>
</comment>
<dbReference type="PROSITE" id="PS51419">
    <property type="entry name" value="RAB"/>
    <property type="match status" value="1"/>
</dbReference>
<dbReference type="Proteomes" id="UP001165289">
    <property type="component" value="Unassembled WGS sequence"/>
</dbReference>
<dbReference type="SMART" id="SM00175">
    <property type="entry name" value="RAB"/>
    <property type="match status" value="1"/>
</dbReference>
<dbReference type="InterPro" id="IPR001806">
    <property type="entry name" value="Small_GTPase"/>
</dbReference>
<dbReference type="InterPro" id="IPR027417">
    <property type="entry name" value="P-loop_NTPase"/>
</dbReference>
<dbReference type="EMBL" id="JAKMXF010000310">
    <property type="protein sequence ID" value="KAI6650498.1"/>
    <property type="molecule type" value="Genomic_DNA"/>
</dbReference>
<name>A0AAV7JP66_9METZ</name>
<accession>A0AAV7JP66</accession>
<dbReference type="PANTHER" id="PTHR24073">
    <property type="entry name" value="DRAB5-RELATED"/>
    <property type="match status" value="1"/>
</dbReference>
<dbReference type="Pfam" id="PF08477">
    <property type="entry name" value="Roc"/>
    <property type="match status" value="1"/>
</dbReference>
<keyword evidence="2" id="KW-0342">GTP-binding</keyword>
<dbReference type="SMART" id="SM00174">
    <property type="entry name" value="RHO"/>
    <property type="match status" value="1"/>
</dbReference>
<gene>
    <name evidence="3" type="ORF">LOD99_7549</name>
</gene>
<keyword evidence="4" id="KW-1185">Reference proteome</keyword>
<dbReference type="GO" id="GO:0003924">
    <property type="term" value="F:GTPase activity"/>
    <property type="evidence" value="ECO:0007669"/>
    <property type="project" value="InterPro"/>
</dbReference>